<dbReference type="InterPro" id="IPR020988">
    <property type="entry name" value="Pept_U32_collagenase"/>
</dbReference>
<dbReference type="PANTHER" id="PTHR30217:SF10">
    <property type="entry name" value="23S RRNA 5-HYDROXYCYTIDINE C2501 SYNTHASE"/>
    <property type="match status" value="1"/>
</dbReference>
<reference evidence="2" key="2">
    <citation type="journal article" date="2021" name="PeerJ">
        <title>Extensive microbial diversity within the chicken gut microbiome revealed by metagenomics and culture.</title>
        <authorList>
            <person name="Gilroy R."/>
            <person name="Ravi A."/>
            <person name="Getino M."/>
            <person name="Pursley I."/>
            <person name="Horton D.L."/>
            <person name="Alikhan N.F."/>
            <person name="Baker D."/>
            <person name="Gharbi K."/>
            <person name="Hall N."/>
            <person name="Watson M."/>
            <person name="Adriaenssens E.M."/>
            <person name="Foster-Nyarko E."/>
            <person name="Jarju S."/>
            <person name="Secka A."/>
            <person name="Antonio M."/>
            <person name="Oren A."/>
            <person name="Chaudhuri R.R."/>
            <person name="La Ragione R."/>
            <person name="Hildebrand F."/>
            <person name="Pallen M.J."/>
        </authorList>
    </citation>
    <scope>NUCLEOTIDE SEQUENCE</scope>
    <source>
        <strain evidence="2">6086</strain>
    </source>
</reference>
<gene>
    <name evidence="2" type="ORF">IAD03_06735</name>
</gene>
<protein>
    <submittedName>
        <fullName evidence="2">U32 family peptidase</fullName>
    </submittedName>
</protein>
<dbReference type="PANTHER" id="PTHR30217">
    <property type="entry name" value="PEPTIDASE U32 FAMILY"/>
    <property type="match status" value="1"/>
</dbReference>
<name>A0A9D1FSM0_9FIRM</name>
<accession>A0A9D1FSM0</accession>
<dbReference type="InterPro" id="IPR051454">
    <property type="entry name" value="RNA/ubiquinone_mod_enzymes"/>
</dbReference>
<dbReference type="EMBL" id="DVJM01000134">
    <property type="protein sequence ID" value="HIS79049.1"/>
    <property type="molecule type" value="Genomic_DNA"/>
</dbReference>
<evidence type="ECO:0000313" key="2">
    <source>
        <dbReference type="EMBL" id="HIS79049.1"/>
    </source>
</evidence>
<dbReference type="Pfam" id="PF12392">
    <property type="entry name" value="DUF3656"/>
    <property type="match status" value="1"/>
</dbReference>
<evidence type="ECO:0000313" key="3">
    <source>
        <dbReference type="Proteomes" id="UP000824141"/>
    </source>
</evidence>
<comment type="caution">
    <text evidence="2">The sequence shown here is derived from an EMBL/GenBank/DDBJ whole genome shotgun (WGS) entry which is preliminary data.</text>
</comment>
<dbReference type="Pfam" id="PF01136">
    <property type="entry name" value="Peptidase_U32"/>
    <property type="match status" value="1"/>
</dbReference>
<dbReference type="Proteomes" id="UP000824141">
    <property type="component" value="Unassembled WGS sequence"/>
</dbReference>
<reference evidence="2" key="1">
    <citation type="submission" date="2020-10" db="EMBL/GenBank/DDBJ databases">
        <authorList>
            <person name="Gilroy R."/>
        </authorList>
    </citation>
    <scope>NUCLEOTIDE SEQUENCE</scope>
    <source>
        <strain evidence="2">6086</strain>
    </source>
</reference>
<proteinExistence type="predicted"/>
<evidence type="ECO:0000259" key="1">
    <source>
        <dbReference type="Pfam" id="PF12392"/>
    </source>
</evidence>
<sequence>MEILAPAGSPESLQAAVRAGADAVYLGGGSFSARAFAHNFDDNALREAVRYCHARGVRVHLAVNTLLRDEEIERAVEFVRFACTLPVDAVLVQDTGLLLRLRDCAPSLPLHASTQMSLHTPQGAAAAEEAGMARAVLSREMTAAEIRETRGAVSIELESFVHGALCMSVSGQCYFSAMLGSRSGNRGMCAQTCRLPFSAPGGTGHDLSLKDLSLIPRLHELEDAGVMSAKIEGRMKRPEYVAAAVSACRRAADGVEIPPRLLENLEAVFSRSGFTSGFFDAPSRSRTRPLFGTRSKEDAAAATGAVFGELHGLYREEYPRVAVRMKLTARAGKPVTLTVTDAEGFSATAKGAPPEAARTRPADPERCADQLKKTGGTPFYAEKVACDLGEGIALSASALNALRREALSSLLTQREERPAIPFSPVPFSAPAHPAREGALPLRARFPSARLPKEALRCELCCVPWDTKEDALSRLIEEGYSLALELPRGLFGLEREAARRLEAARRAGVTHCWAGNLGAVRLGRELGFTVHGGFSLNITNTAALTFYERFGLTDTELSFELTLPQSAKLGGLLPRGLLVYGRQPLMLTRACPAANGPRGCLNCHQTGEIPVLTDRRGVHFPVQCTGACSEVLNSVPLELCDRPDELRWADFGVVRLTCEPETEWGEILRRCFAGEPPAGEWTRGLAYRGIE</sequence>
<feature type="domain" description="Peptidase U32 collagenase" evidence="1">
    <location>
        <begin position="316"/>
        <end position="414"/>
    </location>
</feature>
<organism evidence="2 3">
    <name type="scientific">Candidatus Caccousia stercoris</name>
    <dbReference type="NCBI Taxonomy" id="2840723"/>
    <lineage>
        <taxon>Bacteria</taxon>
        <taxon>Bacillati</taxon>
        <taxon>Bacillota</taxon>
        <taxon>Clostridia</taxon>
        <taxon>Eubacteriales</taxon>
        <taxon>Oscillospiraceae</taxon>
        <taxon>Oscillospiraceae incertae sedis</taxon>
        <taxon>Candidatus Caccousia</taxon>
    </lineage>
</organism>
<dbReference type="AlphaFoldDB" id="A0A9D1FSM0"/>
<dbReference type="InterPro" id="IPR001539">
    <property type="entry name" value="Peptidase_U32"/>
</dbReference>